<organism evidence="3 4">
    <name type="scientific">Prymnesium parvum</name>
    <name type="common">Toxic golden alga</name>
    <dbReference type="NCBI Taxonomy" id="97485"/>
    <lineage>
        <taxon>Eukaryota</taxon>
        <taxon>Haptista</taxon>
        <taxon>Haptophyta</taxon>
        <taxon>Prymnesiophyceae</taxon>
        <taxon>Prymnesiales</taxon>
        <taxon>Prymnesiaceae</taxon>
        <taxon>Prymnesium</taxon>
    </lineage>
</organism>
<evidence type="ECO:0000256" key="1">
    <source>
        <dbReference type="SAM" id="SignalP"/>
    </source>
</evidence>
<dbReference type="InterPro" id="IPR001763">
    <property type="entry name" value="Rhodanese-like_dom"/>
</dbReference>
<accession>A0AB34J791</accession>
<reference evidence="3 4" key="1">
    <citation type="journal article" date="2024" name="Science">
        <title>Giant polyketide synthase enzymes in the biosynthesis of giant marine polyether toxins.</title>
        <authorList>
            <person name="Fallon T.R."/>
            <person name="Shende V.V."/>
            <person name="Wierzbicki I.H."/>
            <person name="Pendleton A.L."/>
            <person name="Watervoot N.F."/>
            <person name="Auber R.P."/>
            <person name="Gonzalez D.J."/>
            <person name="Wisecaver J.H."/>
            <person name="Moore B.S."/>
        </authorList>
    </citation>
    <scope>NUCLEOTIDE SEQUENCE [LARGE SCALE GENOMIC DNA]</scope>
    <source>
        <strain evidence="3 4">12B1</strain>
    </source>
</reference>
<keyword evidence="4" id="KW-1185">Reference proteome</keyword>
<keyword evidence="1" id="KW-0732">Signal</keyword>
<dbReference type="Pfam" id="PF00581">
    <property type="entry name" value="Rhodanese"/>
    <property type="match status" value="1"/>
</dbReference>
<evidence type="ECO:0000259" key="2">
    <source>
        <dbReference type="PROSITE" id="PS50206"/>
    </source>
</evidence>
<protein>
    <recommendedName>
        <fullName evidence="2">Rhodanese domain-containing protein</fullName>
    </recommendedName>
</protein>
<proteinExistence type="predicted"/>
<gene>
    <name evidence="3" type="ORF">AB1Y20_001977</name>
</gene>
<evidence type="ECO:0000313" key="3">
    <source>
        <dbReference type="EMBL" id="KAL1515347.1"/>
    </source>
</evidence>
<dbReference type="PANTHER" id="PTHR43031">
    <property type="entry name" value="FAD-DEPENDENT OXIDOREDUCTASE"/>
    <property type="match status" value="1"/>
</dbReference>
<dbReference type="Gene3D" id="3.40.250.10">
    <property type="entry name" value="Rhodanese-like domain"/>
    <property type="match status" value="1"/>
</dbReference>
<dbReference type="AlphaFoldDB" id="A0AB34J791"/>
<dbReference type="SUPFAM" id="SSF52821">
    <property type="entry name" value="Rhodanese/Cell cycle control phosphatase"/>
    <property type="match status" value="1"/>
</dbReference>
<dbReference type="CDD" id="cd00158">
    <property type="entry name" value="RHOD"/>
    <property type="match status" value="1"/>
</dbReference>
<feature type="chain" id="PRO_5044199357" description="Rhodanese domain-containing protein" evidence="1">
    <location>
        <begin position="20"/>
        <end position="151"/>
    </location>
</feature>
<dbReference type="EMBL" id="JBGBPQ010000011">
    <property type="protein sequence ID" value="KAL1515347.1"/>
    <property type="molecule type" value="Genomic_DNA"/>
</dbReference>
<dbReference type="PANTHER" id="PTHR43031:SF16">
    <property type="entry name" value="OXIDOREDUCTASE"/>
    <property type="match status" value="1"/>
</dbReference>
<evidence type="ECO:0000313" key="4">
    <source>
        <dbReference type="Proteomes" id="UP001515480"/>
    </source>
</evidence>
<dbReference type="InterPro" id="IPR050229">
    <property type="entry name" value="GlpE_sulfurtransferase"/>
</dbReference>
<dbReference type="InterPro" id="IPR036873">
    <property type="entry name" value="Rhodanese-like_dom_sf"/>
</dbReference>
<sequence>MKPNSRALLMLLSLRLLSASLLHARMPSPTATPRTRALACSFPSRPDHIEEMLEGLASGEAQLLDVREHAEALAGKLQLAQLAPLSELQRGVPPPLPLPRDKITYIHCAAGIRVHYAAPILQAMGFERVVPLQEGFAALRAMGMKVEPGEE</sequence>
<dbReference type="Proteomes" id="UP001515480">
    <property type="component" value="Unassembled WGS sequence"/>
</dbReference>
<feature type="signal peptide" evidence="1">
    <location>
        <begin position="1"/>
        <end position="19"/>
    </location>
</feature>
<comment type="caution">
    <text evidence="3">The sequence shown here is derived from an EMBL/GenBank/DDBJ whole genome shotgun (WGS) entry which is preliminary data.</text>
</comment>
<name>A0AB34J791_PRYPA</name>
<dbReference type="PROSITE" id="PS50206">
    <property type="entry name" value="RHODANESE_3"/>
    <property type="match status" value="1"/>
</dbReference>
<dbReference type="SMART" id="SM00450">
    <property type="entry name" value="RHOD"/>
    <property type="match status" value="1"/>
</dbReference>
<feature type="domain" description="Rhodanese" evidence="2">
    <location>
        <begin position="57"/>
        <end position="148"/>
    </location>
</feature>